<name>A0A2G1VNL6_9FLAO</name>
<dbReference type="EMBL" id="NQXA01000021">
    <property type="protein sequence ID" value="PHQ28069.1"/>
    <property type="molecule type" value="Genomic_DNA"/>
</dbReference>
<dbReference type="PROSITE" id="PS51257">
    <property type="entry name" value="PROKAR_LIPOPROTEIN"/>
    <property type="match status" value="1"/>
</dbReference>
<evidence type="ECO:0000313" key="3">
    <source>
        <dbReference type="Proteomes" id="UP000229433"/>
    </source>
</evidence>
<comment type="caution">
    <text evidence="2">The sequence shown here is derived from an EMBL/GenBank/DDBJ whole genome shotgun (WGS) entry which is preliminary data.</text>
</comment>
<reference evidence="2 3" key="1">
    <citation type="submission" date="2017-08" db="EMBL/GenBank/DDBJ databases">
        <title>The whole genome shortgun sequences of strain Leeuwenhoekiella nanhaiensis G18 from the South China Sea.</title>
        <authorList>
            <person name="Liu Q."/>
        </authorList>
    </citation>
    <scope>NUCLEOTIDE SEQUENCE [LARGE SCALE GENOMIC DNA]</scope>
    <source>
        <strain evidence="2 3">G18</strain>
    </source>
</reference>
<evidence type="ECO:0000313" key="2">
    <source>
        <dbReference type="EMBL" id="PHQ28069.1"/>
    </source>
</evidence>
<sequence>MKNLKISSLLLLALISFSSCSDDEGTPELINEEEVITTVTVTLKSNFGNGEEIILTSRDLDGEGPDAPVISVTGGNLQSGIEYTGTVVLENETVSPAEVINEEIIAEADEHQFFYQIGSGLDATVSYDDTENQYLNNGSLNPVGLSFTLTAGAASTGQFTVTLRHEPNKDAAGVSEGNLTNAGGETDVAQTFNLTIE</sequence>
<accession>A0A2G1VNL6</accession>
<evidence type="ECO:0000256" key="1">
    <source>
        <dbReference type="SAM" id="SignalP"/>
    </source>
</evidence>
<dbReference type="AlphaFoldDB" id="A0A2G1VNL6"/>
<organism evidence="2 3">
    <name type="scientific">Leeuwenhoekiella nanhaiensis</name>
    <dbReference type="NCBI Taxonomy" id="1655491"/>
    <lineage>
        <taxon>Bacteria</taxon>
        <taxon>Pseudomonadati</taxon>
        <taxon>Bacteroidota</taxon>
        <taxon>Flavobacteriia</taxon>
        <taxon>Flavobacteriales</taxon>
        <taxon>Flavobacteriaceae</taxon>
        <taxon>Leeuwenhoekiella</taxon>
    </lineage>
</organism>
<dbReference type="RefSeq" id="WP_099647460.1">
    <property type="nucleotide sequence ID" value="NZ_KZ319301.1"/>
</dbReference>
<dbReference type="Proteomes" id="UP000229433">
    <property type="component" value="Unassembled WGS sequence"/>
</dbReference>
<feature type="signal peptide" evidence="1">
    <location>
        <begin position="1"/>
        <end position="21"/>
    </location>
</feature>
<dbReference type="OrthoDB" id="713689at2"/>
<feature type="chain" id="PRO_5013544883" evidence="1">
    <location>
        <begin position="22"/>
        <end position="197"/>
    </location>
</feature>
<keyword evidence="3" id="KW-1185">Reference proteome</keyword>
<gene>
    <name evidence="2" type="ORF">CJ305_16765</name>
</gene>
<proteinExistence type="predicted"/>
<protein>
    <submittedName>
        <fullName evidence="2">Type 1 periplasmic binding fold superfamily protein</fullName>
    </submittedName>
</protein>
<keyword evidence="1" id="KW-0732">Signal</keyword>